<proteinExistence type="predicted"/>
<evidence type="ECO:0008006" key="5">
    <source>
        <dbReference type="Google" id="ProtNLM"/>
    </source>
</evidence>
<dbReference type="InterPro" id="IPR011856">
    <property type="entry name" value="tRNA_endonuc-like_dom_sf"/>
</dbReference>
<keyword evidence="4" id="KW-1185">Reference proteome</keyword>
<dbReference type="STRING" id="1637975.AN957_00805"/>
<accession>A0A0Q3RBB4</accession>
<name>A0A0Q3RBB4_9BACI</name>
<dbReference type="SUPFAM" id="SSF46785">
    <property type="entry name" value="Winged helix' DNA-binding domain"/>
    <property type="match status" value="1"/>
</dbReference>
<gene>
    <name evidence="3" type="ORF">AN957_00805</name>
</gene>
<dbReference type="RefSeq" id="WP_056681765.1">
    <property type="nucleotide sequence ID" value="NZ_LJIX01000003.1"/>
</dbReference>
<sequence>MARSRYTWTEEKIAKYYKEGRGTGELNNYLPWLTIHDVPSNGRSHRPKGWKTKRKHQLLSDLELSFFYYLEWSNKVVDIREQFPIDREDTLDISSQKNIPHPFEESTQTPIVMTTDFLATCRAGNEIFFIARSIKPSEELEDPRVCEKLEIERQYWEDKGVEWAIIDEKVMPKQFFKNLKYIHEYYDLVSKDEEEMSLHFLDFLINQSKKHSERKLIDCCKDFDSLYNLDDGSSIYYIRHLYARQYIVPVDMDKPIQPHKINLNGMSFTKGGFNNQYGSSIS</sequence>
<evidence type="ECO:0000259" key="1">
    <source>
        <dbReference type="Pfam" id="PF08721"/>
    </source>
</evidence>
<dbReference type="CDD" id="cd22362">
    <property type="entry name" value="TnsA_endonuclease-like"/>
    <property type="match status" value="1"/>
</dbReference>
<dbReference type="GO" id="GO:0003676">
    <property type="term" value="F:nucleic acid binding"/>
    <property type="evidence" value="ECO:0007669"/>
    <property type="project" value="InterPro"/>
</dbReference>
<dbReference type="SUPFAM" id="SSF52980">
    <property type="entry name" value="Restriction endonuclease-like"/>
    <property type="match status" value="1"/>
</dbReference>
<dbReference type="InterPro" id="IPR036388">
    <property type="entry name" value="WH-like_DNA-bd_sf"/>
</dbReference>
<feature type="domain" description="TnsA endonuclease C-terminal" evidence="1">
    <location>
        <begin position="172"/>
        <end position="248"/>
    </location>
</feature>
<dbReference type="Pfam" id="PF08721">
    <property type="entry name" value="Tn7_Tnp_TnsA_C"/>
    <property type="match status" value="1"/>
</dbReference>
<evidence type="ECO:0000313" key="4">
    <source>
        <dbReference type="Proteomes" id="UP000050996"/>
    </source>
</evidence>
<dbReference type="Gene3D" id="3.40.1350.10">
    <property type="match status" value="1"/>
</dbReference>
<dbReference type="InterPro" id="IPR014832">
    <property type="entry name" value="TnsA_C"/>
</dbReference>
<dbReference type="Gene3D" id="1.10.10.10">
    <property type="entry name" value="Winged helix-like DNA-binding domain superfamily/Winged helix DNA-binding domain"/>
    <property type="match status" value="1"/>
</dbReference>
<evidence type="ECO:0000313" key="3">
    <source>
        <dbReference type="EMBL" id="KQL27512.1"/>
    </source>
</evidence>
<protein>
    <recommendedName>
        <fullName evidence="5">Transposase</fullName>
    </recommendedName>
</protein>
<dbReference type="InterPro" id="IPR036390">
    <property type="entry name" value="WH_DNA-bd_sf"/>
</dbReference>
<dbReference type="EMBL" id="LJIX01000003">
    <property type="protein sequence ID" value="KQL27512.1"/>
    <property type="molecule type" value="Genomic_DNA"/>
</dbReference>
<feature type="domain" description="TnsA endonuclease N-terminal" evidence="2">
    <location>
        <begin position="73"/>
        <end position="168"/>
    </location>
</feature>
<dbReference type="InterPro" id="IPR014833">
    <property type="entry name" value="TnsA_N"/>
</dbReference>
<comment type="caution">
    <text evidence="3">The sequence shown here is derived from an EMBL/GenBank/DDBJ whole genome shotgun (WGS) entry which is preliminary data.</text>
</comment>
<dbReference type="Pfam" id="PF08722">
    <property type="entry name" value="Tn7_TnsA-like_N"/>
    <property type="match status" value="1"/>
</dbReference>
<organism evidence="3 4">
    <name type="scientific">Cytobacillus solani</name>
    <dbReference type="NCBI Taxonomy" id="1637975"/>
    <lineage>
        <taxon>Bacteria</taxon>
        <taxon>Bacillati</taxon>
        <taxon>Bacillota</taxon>
        <taxon>Bacilli</taxon>
        <taxon>Bacillales</taxon>
        <taxon>Bacillaceae</taxon>
        <taxon>Cytobacillus</taxon>
    </lineage>
</organism>
<reference evidence="3 4" key="1">
    <citation type="submission" date="2015-09" db="EMBL/GenBank/DDBJ databases">
        <title>Genome sequencing project for genomic taxonomy and phylogenomics of Bacillus-like bacteria.</title>
        <authorList>
            <person name="Liu B."/>
            <person name="Wang J."/>
            <person name="Zhu Y."/>
            <person name="Liu G."/>
            <person name="Chen Q."/>
            <person name="Chen Z."/>
            <person name="Lan J."/>
            <person name="Che J."/>
            <person name="Ge C."/>
            <person name="Shi H."/>
            <person name="Pan Z."/>
            <person name="Liu X."/>
        </authorList>
    </citation>
    <scope>NUCLEOTIDE SEQUENCE [LARGE SCALE GENOMIC DNA]</scope>
    <source>
        <strain evidence="3 4">FJAT-18043</strain>
    </source>
</reference>
<dbReference type="AlphaFoldDB" id="A0A0Q3RBB4"/>
<dbReference type="Proteomes" id="UP000050996">
    <property type="component" value="Unassembled WGS sequence"/>
</dbReference>
<evidence type="ECO:0000259" key="2">
    <source>
        <dbReference type="Pfam" id="PF08722"/>
    </source>
</evidence>
<dbReference type="InterPro" id="IPR011335">
    <property type="entry name" value="Restrct_endonuc-II-like"/>
</dbReference>
<dbReference type="PATRIC" id="fig|1637975.4.peg.5505"/>